<evidence type="ECO:0000256" key="3">
    <source>
        <dbReference type="ARBA" id="ARBA00022490"/>
    </source>
</evidence>
<dbReference type="GO" id="GO:0006271">
    <property type="term" value="P:DNA strand elongation involved in DNA replication"/>
    <property type="evidence" value="ECO:0007669"/>
    <property type="project" value="TreeGrafter"/>
</dbReference>
<keyword evidence="7" id="KW-0239">DNA-directed DNA polymerase</keyword>
<dbReference type="InterPro" id="IPR001001">
    <property type="entry name" value="DNA_polIII_beta"/>
</dbReference>
<keyword evidence="4" id="KW-0808">Transferase</keyword>
<dbReference type="Gene3D" id="3.10.150.10">
    <property type="entry name" value="DNA Polymerase III, subunit A, domain 2"/>
    <property type="match status" value="1"/>
</dbReference>
<dbReference type="SUPFAM" id="SSF55979">
    <property type="entry name" value="DNA clamp"/>
    <property type="match status" value="1"/>
</dbReference>
<evidence type="ECO:0000256" key="5">
    <source>
        <dbReference type="ARBA" id="ARBA00022695"/>
    </source>
</evidence>
<accession>A0A100W6W3</accession>
<comment type="subcellular location">
    <subcellularLocation>
        <location evidence="1">Cytoplasm</location>
    </subcellularLocation>
</comment>
<evidence type="ECO:0000256" key="9">
    <source>
        <dbReference type="SAM" id="MobiDB-lite"/>
    </source>
</evidence>
<comment type="caution">
    <text evidence="10">The sequence shown here is derived from an EMBL/GenBank/DDBJ whole genome shotgun (WGS) entry which is preliminary data.</text>
</comment>
<evidence type="ECO:0000256" key="1">
    <source>
        <dbReference type="ARBA" id="ARBA00004496"/>
    </source>
</evidence>
<feature type="region of interest" description="Disordered" evidence="9">
    <location>
        <begin position="239"/>
        <end position="268"/>
    </location>
</feature>
<reference evidence="11" key="2">
    <citation type="submission" date="2016-02" db="EMBL/GenBank/DDBJ databases">
        <title>Draft genome sequence of five rapidly growing Mycobacterium species.</title>
        <authorList>
            <person name="Katahira K."/>
            <person name="Gotou Y."/>
            <person name="Iida K."/>
            <person name="Ogura Y."/>
            <person name="Hayashi T."/>
        </authorList>
    </citation>
    <scope>NUCLEOTIDE SEQUENCE [LARGE SCALE GENOMIC DNA]</scope>
    <source>
        <strain evidence="11">JCM15654</strain>
    </source>
</reference>
<dbReference type="EMBL" id="BCSX01000056">
    <property type="protein sequence ID" value="GAS92649.1"/>
    <property type="molecule type" value="Genomic_DNA"/>
</dbReference>
<keyword evidence="8" id="KW-0238">DNA-binding</keyword>
<dbReference type="GO" id="GO:0009360">
    <property type="term" value="C:DNA polymerase III complex"/>
    <property type="evidence" value="ECO:0007669"/>
    <property type="project" value="InterPro"/>
</dbReference>
<dbReference type="RefSeq" id="WP_062832208.1">
    <property type="nucleotide sequence ID" value="NZ_BCSX01000056.1"/>
</dbReference>
<organism evidence="10 11">
    <name type="scientific">Mycolicibacterium brisbanense</name>
    <dbReference type="NCBI Taxonomy" id="146020"/>
    <lineage>
        <taxon>Bacteria</taxon>
        <taxon>Bacillati</taxon>
        <taxon>Actinomycetota</taxon>
        <taxon>Actinomycetes</taxon>
        <taxon>Mycobacteriales</taxon>
        <taxon>Mycobacteriaceae</taxon>
        <taxon>Mycolicibacterium</taxon>
    </lineage>
</organism>
<dbReference type="Proteomes" id="UP000069620">
    <property type="component" value="Unassembled WGS sequence"/>
</dbReference>
<evidence type="ECO:0000256" key="4">
    <source>
        <dbReference type="ARBA" id="ARBA00022679"/>
    </source>
</evidence>
<gene>
    <name evidence="10" type="ORF">RMCB_6745</name>
</gene>
<evidence type="ECO:0000256" key="6">
    <source>
        <dbReference type="ARBA" id="ARBA00022705"/>
    </source>
</evidence>
<reference evidence="11" key="1">
    <citation type="journal article" date="2016" name="Genome Announc.">
        <title>Draft Genome Sequences of Five Rapidly Growing Mycobacterium Species, M. thermoresistibile, M. fortuitum subsp. acetamidolyticum, M. canariasense, M. brisbanense, and M. novocastrense.</title>
        <authorList>
            <person name="Katahira K."/>
            <person name="Ogura Y."/>
            <person name="Gotoh Y."/>
            <person name="Hayashi T."/>
        </authorList>
    </citation>
    <scope>NUCLEOTIDE SEQUENCE [LARGE SCALE GENOMIC DNA]</scope>
    <source>
        <strain evidence="11">JCM15654</strain>
    </source>
</reference>
<protein>
    <submittedName>
        <fullName evidence="10">Uncharacterized protein</fullName>
    </submittedName>
</protein>
<evidence type="ECO:0000256" key="2">
    <source>
        <dbReference type="ARBA" id="ARBA00010752"/>
    </source>
</evidence>
<name>A0A100W6W3_9MYCO</name>
<keyword evidence="5" id="KW-0548">Nucleotidyltransferase</keyword>
<feature type="compositionally biased region" description="Basic residues" evidence="9">
    <location>
        <begin position="243"/>
        <end position="261"/>
    </location>
</feature>
<dbReference type="GO" id="GO:0005737">
    <property type="term" value="C:cytoplasm"/>
    <property type="evidence" value="ECO:0007669"/>
    <property type="project" value="UniProtKB-SubCell"/>
</dbReference>
<dbReference type="InterPro" id="IPR046938">
    <property type="entry name" value="DNA_clamp_sf"/>
</dbReference>
<comment type="similarity">
    <text evidence="2">Belongs to the beta sliding clamp family.</text>
</comment>
<dbReference type="PANTHER" id="PTHR30478:SF0">
    <property type="entry name" value="BETA SLIDING CLAMP"/>
    <property type="match status" value="1"/>
</dbReference>
<evidence type="ECO:0000256" key="7">
    <source>
        <dbReference type="ARBA" id="ARBA00022932"/>
    </source>
</evidence>
<proteinExistence type="inferred from homology"/>
<keyword evidence="3" id="KW-0963">Cytoplasm</keyword>
<evidence type="ECO:0000313" key="10">
    <source>
        <dbReference type="EMBL" id="GAS92649.1"/>
    </source>
</evidence>
<keyword evidence="11" id="KW-1185">Reference proteome</keyword>
<dbReference type="PANTHER" id="PTHR30478">
    <property type="entry name" value="DNA POLYMERASE III SUBUNIT BETA"/>
    <property type="match status" value="1"/>
</dbReference>
<sequence length="268" mass="28965">MSDNDSTEQGTIAAAELGRIIDDAALFACRDSTLPMLNAIRLESTPKNLIAVATDRFTIGASMADYSGPGPEFQLLLELPRAQMVSKLAKSCKAVFSEVTITATDDKVTFGFTGGESLTVPRLNGYQFPDWRKYVTGHSNGEGDSASPRTIGVNPSYLARLGRVHNARQMVMKTTAPTKPILVSVGTSFIGVIMPVRIDTETPPLWESSRWFPKPEPEVDPTPESAIVSTVNRLVVPTEAAKPAKRAPVKRTTARKPRKTAARQAVPA</sequence>
<evidence type="ECO:0000313" key="11">
    <source>
        <dbReference type="Proteomes" id="UP000069620"/>
    </source>
</evidence>
<evidence type="ECO:0000256" key="8">
    <source>
        <dbReference type="ARBA" id="ARBA00023125"/>
    </source>
</evidence>
<dbReference type="AlphaFoldDB" id="A0A100W6W3"/>
<dbReference type="GO" id="GO:0003677">
    <property type="term" value="F:DNA binding"/>
    <property type="evidence" value="ECO:0007669"/>
    <property type="project" value="UniProtKB-KW"/>
</dbReference>
<keyword evidence="6" id="KW-0235">DNA replication</keyword>
<dbReference type="STRING" id="146020.RMCB_6745"/>
<dbReference type="GO" id="GO:0003887">
    <property type="term" value="F:DNA-directed DNA polymerase activity"/>
    <property type="evidence" value="ECO:0007669"/>
    <property type="project" value="UniProtKB-KW"/>
</dbReference>